<dbReference type="InterPro" id="IPR007409">
    <property type="entry name" value="Restrct_endonuc_type1_HsdR_N"/>
</dbReference>
<dbReference type="KEGG" id="ccas:EIB73_12175"/>
<protein>
    <recommendedName>
        <fullName evidence="10">Type I restriction enzyme endonuclease subunit</fullName>
        <shortName evidence="10">R protein</shortName>
        <ecNumber evidence="10">3.1.21.3</ecNumber>
    </recommendedName>
</protein>
<evidence type="ECO:0000256" key="1">
    <source>
        <dbReference type="ARBA" id="ARBA00000851"/>
    </source>
</evidence>
<dbReference type="PANTHER" id="PTHR30195">
    <property type="entry name" value="TYPE I SITE-SPECIFIC DEOXYRIBONUCLEASE PROTEIN SUBUNIT M AND R"/>
    <property type="match status" value="1"/>
</dbReference>
<dbReference type="InterPro" id="IPR055180">
    <property type="entry name" value="HsdR_RecA-like_helicase_dom_2"/>
</dbReference>
<dbReference type="InterPro" id="IPR040980">
    <property type="entry name" value="SWI2_SNF2"/>
</dbReference>
<comment type="function">
    <text evidence="10">Subunit R is required for both nuclease and ATPase activities, but not for modification.</text>
</comment>
<dbReference type="Pfam" id="PF11867">
    <property type="entry name" value="T1RH-like_C"/>
    <property type="match status" value="1"/>
</dbReference>
<dbReference type="AlphaFoldDB" id="A0A3G8XZY4"/>
<feature type="domain" description="Helicase ATP-binding" evidence="11">
    <location>
        <begin position="285"/>
        <end position="467"/>
    </location>
</feature>
<evidence type="ECO:0000259" key="11">
    <source>
        <dbReference type="PROSITE" id="PS51192"/>
    </source>
</evidence>
<evidence type="ECO:0000256" key="4">
    <source>
        <dbReference type="ARBA" id="ARBA00022741"/>
    </source>
</evidence>
<dbReference type="Gene3D" id="3.90.1570.50">
    <property type="match status" value="1"/>
</dbReference>
<evidence type="ECO:0000256" key="6">
    <source>
        <dbReference type="ARBA" id="ARBA00022759"/>
    </source>
</evidence>
<dbReference type="Proteomes" id="UP000270185">
    <property type="component" value="Chromosome"/>
</dbReference>
<keyword evidence="7 10" id="KW-0378">Hydrolase</keyword>
<dbReference type="InterPro" id="IPR021810">
    <property type="entry name" value="T1RH-like_C"/>
</dbReference>
<dbReference type="EC" id="3.1.21.3" evidence="10"/>
<keyword evidence="8 10" id="KW-0067">ATP-binding</keyword>
<evidence type="ECO:0000256" key="3">
    <source>
        <dbReference type="ARBA" id="ARBA00022722"/>
    </source>
</evidence>
<dbReference type="CDD" id="cd18030">
    <property type="entry name" value="DEXHc_RE_I_HsdR"/>
    <property type="match status" value="1"/>
</dbReference>
<dbReference type="Pfam" id="PF18766">
    <property type="entry name" value="SWI2_SNF2"/>
    <property type="match status" value="1"/>
</dbReference>
<keyword evidence="13" id="KW-1185">Reference proteome</keyword>
<dbReference type="Gene3D" id="3.40.50.300">
    <property type="entry name" value="P-loop containing nucleotide triphosphate hydrolases"/>
    <property type="match status" value="3"/>
</dbReference>
<reference evidence="13" key="1">
    <citation type="submission" date="2018-11" db="EMBL/GenBank/DDBJ databases">
        <title>Proposal to divide the Flavobacteriaceae and reorganize its genera based on Amino Acid Identity values calculated from whole genome sequences.</title>
        <authorList>
            <person name="Nicholson A.C."/>
            <person name="Gulvik C.A."/>
            <person name="Whitney A.M."/>
            <person name="Humrighouse B.W."/>
            <person name="Bell M."/>
            <person name="Holmes B."/>
            <person name="Steigerwalt A.G."/>
            <person name="Villarma A."/>
            <person name="Sheth M."/>
            <person name="Batra D."/>
            <person name="Pryor J."/>
            <person name="Bernardet J.-F."/>
            <person name="Hugo C."/>
            <person name="Kampfer P."/>
            <person name="Newman J.D."/>
            <person name="McQuiston J.R."/>
        </authorList>
    </citation>
    <scope>NUCLEOTIDE SEQUENCE [LARGE SCALE GENOMIC DNA]</scope>
    <source>
        <strain evidence="13">G0081</strain>
    </source>
</reference>
<dbReference type="SUPFAM" id="SSF52540">
    <property type="entry name" value="P-loop containing nucleoside triphosphate hydrolases"/>
    <property type="match status" value="2"/>
</dbReference>
<dbReference type="Pfam" id="PF04313">
    <property type="entry name" value="HSDR_N"/>
    <property type="match status" value="1"/>
</dbReference>
<dbReference type="EMBL" id="CP034159">
    <property type="protein sequence ID" value="AZI33896.1"/>
    <property type="molecule type" value="Genomic_DNA"/>
</dbReference>
<evidence type="ECO:0000313" key="13">
    <source>
        <dbReference type="Proteomes" id="UP000270185"/>
    </source>
</evidence>
<dbReference type="GO" id="GO:0003677">
    <property type="term" value="F:DNA binding"/>
    <property type="evidence" value="ECO:0007669"/>
    <property type="project" value="UniProtKB-KW"/>
</dbReference>
<evidence type="ECO:0000256" key="7">
    <source>
        <dbReference type="ARBA" id="ARBA00022801"/>
    </source>
</evidence>
<dbReference type="InterPro" id="IPR027417">
    <property type="entry name" value="P-loop_NTPase"/>
</dbReference>
<organism evidence="12 13">
    <name type="scientific">Kaistella carnis</name>
    <dbReference type="NCBI Taxonomy" id="1241979"/>
    <lineage>
        <taxon>Bacteria</taxon>
        <taxon>Pseudomonadati</taxon>
        <taxon>Bacteroidota</taxon>
        <taxon>Flavobacteriia</taxon>
        <taxon>Flavobacteriales</taxon>
        <taxon>Weeksellaceae</taxon>
        <taxon>Chryseobacterium group</taxon>
        <taxon>Kaistella</taxon>
    </lineage>
</organism>
<dbReference type="PANTHER" id="PTHR30195:SF15">
    <property type="entry name" value="TYPE I RESTRICTION ENZYME HINDI ENDONUCLEASE SUBUNIT"/>
    <property type="match status" value="1"/>
</dbReference>
<keyword evidence="3" id="KW-0540">Nuclease</keyword>
<name>A0A3G8XZY4_9FLAO</name>
<gene>
    <name evidence="12" type="ORF">EIB73_12175</name>
</gene>
<dbReference type="NCBIfam" id="TIGR00348">
    <property type="entry name" value="hsdR"/>
    <property type="match status" value="1"/>
</dbReference>
<comment type="subunit">
    <text evidence="10">The type I restriction/modification system is composed of three polypeptides R, M and S.</text>
</comment>
<dbReference type="Pfam" id="PF22679">
    <property type="entry name" value="T1R_D3-like"/>
    <property type="match status" value="1"/>
</dbReference>
<dbReference type="CDD" id="cd18800">
    <property type="entry name" value="SF2_C_EcoR124I-like"/>
    <property type="match status" value="1"/>
</dbReference>
<evidence type="ECO:0000313" key="12">
    <source>
        <dbReference type="EMBL" id="AZI33896.1"/>
    </source>
</evidence>
<comment type="catalytic activity">
    <reaction evidence="1 10">
        <text>Endonucleolytic cleavage of DNA to give random double-stranded fragments with terminal 5'-phosphates, ATP is simultaneously hydrolyzed.</text>
        <dbReference type="EC" id="3.1.21.3"/>
    </reaction>
</comment>
<keyword evidence="4 10" id="KW-0547">Nucleotide-binding</keyword>
<dbReference type="InterPro" id="IPR004473">
    <property type="entry name" value="Restrct_endonuc_typeI_HsdR"/>
</dbReference>
<accession>A0A3G8XZY4</accession>
<dbReference type="GO" id="GO:0005524">
    <property type="term" value="F:ATP binding"/>
    <property type="evidence" value="ECO:0007669"/>
    <property type="project" value="UniProtKB-KW"/>
</dbReference>
<sequence>MAAVISEDHIEQVIIQEFVDIGYEYINGVEISPEGLYQEREYNEVVLKNRLQEAIAKINPTIPYEAREEALKKVLRSDSPELFQNNYQFHQYLTDGVDIEYRKENRIAGDKVWLVDYENPLNNEFLVVNQFTVIEGNVNKRPDVILFVNGLPLIVIELKNAADENADVNAAFNQLQTYKKTIPSLFQYNALLIASDGWDALYGSLTSPKQFFVPWKSIDGELIADEHIPQMEVMVKGMLNKTVILDLIRHFTIFHQNKEFLTKIVPRYHQYFAVNKAVTATIKATAENGDQRAGVIWHTQGSGKSLSMAFYAGKLVLALNNPTLVILTDRNDLDDQLFDTFSMSQDILRQTPVQAENRDHLKKILSVSSGGIVFTTIQKFLPEIEQKIDLGNGKFKNIKGDFDELSDRRNIVVIADEAHRSQYDFIDGFAKHMRDALPNASFIGFTGTPIENTDKNTQAVFGDYIDVYDIQQAVEDGATVRIFYENRLAKIILKEEHKYKIDEQLNLVAEEMSDYGEREEGISDDIENKKAKWARLEAIVGNPDRLKLIASDIVKHFEARNEILEGKAMIVCMSRRIAVELYAEIIKIKPDWHSDDDAEGVIKVVMTGSSSDPLDFQPHVRNKKKRKALGERLKDENDSLKIAIVRDMWLTGFDAPSLHTLYVDKPMKGHNLMQAIARVNRVYKDKEGGLVVDYIGIATDLKKALSVYVESGGKGKPAFDQEEAASVMMTKYEIVAQMFSEQPVDKSEFKGFDYQSFFTMTHKEKLYFPIKAANYILGLEDGKARYTNAVTALSKSFAISVPHPFTIDIRDEVGLFQAIKSRIVKVTQSGKAKSDEEIETAIKQILSDAVVAEEVIDIFDAAGIKKPDISILSDEFLAEVKGMKHKNLAFELLKKLLNDEVKTRQKTNMVQSKKFSEMIENAVRKYQNNLISSAEVIQELINLAKDIKEADRRGEDLGLDFREFAFYSALEVNDSAVSILGDDILRHIARELVDTIRSNSSIDWTVRENVQAKMRIAVKKILRKHGYPPDLEVKATETVLEQAKLMAGSLSEQL</sequence>
<evidence type="ECO:0000256" key="9">
    <source>
        <dbReference type="ARBA" id="ARBA00023125"/>
    </source>
</evidence>
<dbReference type="RefSeq" id="WP_125025533.1">
    <property type="nucleotide sequence ID" value="NZ_CP034159.1"/>
</dbReference>
<dbReference type="GO" id="GO:0009307">
    <property type="term" value="P:DNA restriction-modification system"/>
    <property type="evidence" value="ECO:0007669"/>
    <property type="project" value="UniProtKB-KW"/>
</dbReference>
<dbReference type="OrthoDB" id="9758243at2"/>
<dbReference type="InterPro" id="IPR014001">
    <property type="entry name" value="Helicase_ATP-bd"/>
</dbReference>
<dbReference type="PROSITE" id="PS51192">
    <property type="entry name" value="HELICASE_ATP_BIND_1"/>
    <property type="match status" value="1"/>
</dbReference>
<keyword evidence="6 12" id="KW-0255">Endonuclease</keyword>
<dbReference type="InterPro" id="IPR051268">
    <property type="entry name" value="Type-I_R_enzyme_R_subunit"/>
</dbReference>
<evidence type="ECO:0000256" key="10">
    <source>
        <dbReference type="RuleBase" id="RU364115"/>
    </source>
</evidence>
<dbReference type="CDD" id="cd22332">
    <property type="entry name" value="HsdR_N"/>
    <property type="match status" value="1"/>
</dbReference>
<dbReference type="SMART" id="SM00487">
    <property type="entry name" value="DEXDc"/>
    <property type="match status" value="1"/>
</dbReference>
<dbReference type="GO" id="GO:0009035">
    <property type="term" value="F:type I site-specific deoxyribonuclease activity"/>
    <property type="evidence" value="ECO:0007669"/>
    <property type="project" value="UniProtKB-EC"/>
</dbReference>
<evidence type="ECO:0000256" key="5">
    <source>
        <dbReference type="ARBA" id="ARBA00022747"/>
    </source>
</evidence>
<comment type="similarity">
    <text evidence="2 10">Belongs to the HsdR family.</text>
</comment>
<evidence type="ECO:0000256" key="8">
    <source>
        <dbReference type="ARBA" id="ARBA00022840"/>
    </source>
</evidence>
<evidence type="ECO:0000256" key="2">
    <source>
        <dbReference type="ARBA" id="ARBA00008598"/>
    </source>
</evidence>
<keyword evidence="9 10" id="KW-0238">DNA-binding</keyword>
<keyword evidence="5 10" id="KW-0680">Restriction system</keyword>
<proteinExistence type="inferred from homology"/>
<dbReference type="REBASE" id="284191">
    <property type="entry name" value="Cca81ORF12150P"/>
</dbReference>